<gene>
    <name evidence="6" type="ORF">FM037_23925</name>
</gene>
<evidence type="ECO:0000256" key="2">
    <source>
        <dbReference type="ARBA" id="ARBA00022723"/>
    </source>
</evidence>
<evidence type="ECO:0000256" key="4">
    <source>
        <dbReference type="ARBA" id="ARBA00023239"/>
    </source>
</evidence>
<name>A0ABX5X472_9GAMM</name>
<dbReference type="SUPFAM" id="SSF51316">
    <property type="entry name" value="Mss4-like"/>
    <property type="match status" value="1"/>
</dbReference>
<dbReference type="PANTHER" id="PTHR33337">
    <property type="entry name" value="GFA DOMAIN-CONTAINING PROTEIN"/>
    <property type="match status" value="1"/>
</dbReference>
<dbReference type="InterPro" id="IPR011057">
    <property type="entry name" value="Mss4-like_sf"/>
</dbReference>
<evidence type="ECO:0000256" key="3">
    <source>
        <dbReference type="ARBA" id="ARBA00022833"/>
    </source>
</evidence>
<dbReference type="PANTHER" id="PTHR33337:SF40">
    <property type="entry name" value="CENP-V_GFA DOMAIN-CONTAINING PROTEIN-RELATED"/>
    <property type="match status" value="1"/>
</dbReference>
<keyword evidence="2" id="KW-0479">Metal-binding</keyword>
<dbReference type="Gene3D" id="3.90.1590.10">
    <property type="entry name" value="glutathione-dependent formaldehyde- activating enzyme (gfa)"/>
    <property type="match status" value="1"/>
</dbReference>
<evidence type="ECO:0000259" key="5">
    <source>
        <dbReference type="PROSITE" id="PS51891"/>
    </source>
</evidence>
<evidence type="ECO:0000313" key="7">
    <source>
        <dbReference type="Proteomes" id="UP000315947"/>
    </source>
</evidence>
<evidence type="ECO:0000313" key="6">
    <source>
        <dbReference type="EMBL" id="QDO85758.1"/>
    </source>
</evidence>
<evidence type="ECO:0000256" key="1">
    <source>
        <dbReference type="ARBA" id="ARBA00005495"/>
    </source>
</evidence>
<dbReference type="Pfam" id="PF04828">
    <property type="entry name" value="GFA"/>
    <property type="match status" value="1"/>
</dbReference>
<dbReference type="RefSeq" id="WP_144048071.1">
    <property type="nucleotide sequence ID" value="NZ_CP041614.1"/>
</dbReference>
<comment type="similarity">
    <text evidence="1">Belongs to the Gfa family.</text>
</comment>
<dbReference type="PROSITE" id="PS51891">
    <property type="entry name" value="CENP_V_GFA"/>
    <property type="match status" value="1"/>
</dbReference>
<keyword evidence="3" id="KW-0862">Zinc</keyword>
<sequence>MTMETEMQGGCLCGALRYSVSAMPFDADHCHCRMCQKSTGAVIGSWMDFLIEQVTWLCGKPSEYASSDTTRRGFCSTCGTSISFRDTGHPTYYTLSIASLDNPNLIAVKYHIHTDSQVKWLTIEDSIPRYSGSRS</sequence>
<dbReference type="EMBL" id="CP041614">
    <property type="protein sequence ID" value="QDO85758.1"/>
    <property type="molecule type" value="Genomic_DNA"/>
</dbReference>
<reference evidence="6 7" key="1">
    <citation type="submission" date="2019-07" db="EMBL/GenBank/DDBJ databases">
        <title>Shewanella sp. YLB-06 whole genomic sequence.</title>
        <authorList>
            <person name="Yu L."/>
        </authorList>
    </citation>
    <scope>NUCLEOTIDE SEQUENCE [LARGE SCALE GENOMIC DNA]</scope>
    <source>
        <strain evidence="6 7">YLB-06</strain>
    </source>
</reference>
<keyword evidence="7" id="KW-1185">Reference proteome</keyword>
<feature type="domain" description="CENP-V/GFA" evidence="5">
    <location>
        <begin position="7"/>
        <end position="111"/>
    </location>
</feature>
<dbReference type="InterPro" id="IPR006913">
    <property type="entry name" value="CENP-V/GFA"/>
</dbReference>
<keyword evidence="4" id="KW-0456">Lyase</keyword>
<protein>
    <submittedName>
        <fullName evidence="6">GFA family protein</fullName>
    </submittedName>
</protein>
<organism evidence="6 7">
    <name type="scientific">Shewanella psychropiezotolerans</name>
    <dbReference type="NCBI Taxonomy" id="2593655"/>
    <lineage>
        <taxon>Bacteria</taxon>
        <taxon>Pseudomonadati</taxon>
        <taxon>Pseudomonadota</taxon>
        <taxon>Gammaproteobacteria</taxon>
        <taxon>Alteromonadales</taxon>
        <taxon>Shewanellaceae</taxon>
        <taxon>Shewanella</taxon>
    </lineage>
</organism>
<dbReference type="Proteomes" id="UP000315947">
    <property type="component" value="Chromosome"/>
</dbReference>
<accession>A0ABX5X472</accession>
<proteinExistence type="inferred from homology"/>